<dbReference type="AlphaFoldDB" id="A0AAD8V2F6"/>
<protein>
    <submittedName>
        <fullName evidence="2">Uncharacterized protein</fullName>
    </submittedName>
</protein>
<sequence>MANRPPRNDDFQSIIIKRYPIPRKENPYFVGDGGVSVPEASASPDPPEGSLLSPTQPEVGETGHSRSTASSGSESGASSGRGSQLLSEELASTKLSSLEEETNHTRDNEARKQKVKDFYSHTETTDNRPGDNDEI</sequence>
<evidence type="ECO:0000313" key="3">
    <source>
        <dbReference type="Proteomes" id="UP001230504"/>
    </source>
</evidence>
<feature type="compositionally biased region" description="Low complexity" evidence="1">
    <location>
        <begin position="65"/>
        <end position="83"/>
    </location>
</feature>
<feature type="region of interest" description="Disordered" evidence="1">
    <location>
        <begin position="1"/>
        <end position="135"/>
    </location>
</feature>
<feature type="compositionally biased region" description="Basic and acidic residues" evidence="1">
    <location>
        <begin position="101"/>
        <end position="135"/>
    </location>
</feature>
<feature type="compositionally biased region" description="Basic and acidic residues" evidence="1">
    <location>
        <begin position="1"/>
        <end position="10"/>
    </location>
</feature>
<reference evidence="2" key="1">
    <citation type="submission" date="2021-06" db="EMBL/GenBank/DDBJ databases">
        <title>Comparative genomics, transcriptomics and evolutionary studies reveal genomic signatures of adaptation to plant cell wall in hemibiotrophic fungi.</title>
        <authorList>
            <consortium name="DOE Joint Genome Institute"/>
            <person name="Baroncelli R."/>
            <person name="Diaz J.F."/>
            <person name="Benocci T."/>
            <person name="Peng M."/>
            <person name="Battaglia E."/>
            <person name="Haridas S."/>
            <person name="Andreopoulos W."/>
            <person name="Labutti K."/>
            <person name="Pangilinan J."/>
            <person name="Floch G.L."/>
            <person name="Makela M.R."/>
            <person name="Henrissat B."/>
            <person name="Grigoriev I.V."/>
            <person name="Crouch J.A."/>
            <person name="De Vries R.P."/>
            <person name="Sukno S.A."/>
            <person name="Thon M.R."/>
        </authorList>
    </citation>
    <scope>NUCLEOTIDE SEQUENCE</scope>
    <source>
        <strain evidence="2">CBS 125086</strain>
    </source>
</reference>
<dbReference type="GeneID" id="85444343"/>
<name>A0AAD8V2F6_9PEZI</name>
<accession>A0AAD8V2F6</accession>
<dbReference type="Proteomes" id="UP001230504">
    <property type="component" value="Unassembled WGS sequence"/>
</dbReference>
<dbReference type="EMBL" id="JAHLJV010000036">
    <property type="protein sequence ID" value="KAK1589785.1"/>
    <property type="molecule type" value="Genomic_DNA"/>
</dbReference>
<keyword evidence="3" id="KW-1185">Reference proteome</keyword>
<proteinExistence type="predicted"/>
<organism evidence="2 3">
    <name type="scientific">Colletotrichum navitas</name>
    <dbReference type="NCBI Taxonomy" id="681940"/>
    <lineage>
        <taxon>Eukaryota</taxon>
        <taxon>Fungi</taxon>
        <taxon>Dikarya</taxon>
        <taxon>Ascomycota</taxon>
        <taxon>Pezizomycotina</taxon>
        <taxon>Sordariomycetes</taxon>
        <taxon>Hypocreomycetidae</taxon>
        <taxon>Glomerellales</taxon>
        <taxon>Glomerellaceae</taxon>
        <taxon>Colletotrichum</taxon>
        <taxon>Colletotrichum graminicola species complex</taxon>
    </lineage>
</organism>
<evidence type="ECO:0000256" key="1">
    <source>
        <dbReference type="SAM" id="MobiDB-lite"/>
    </source>
</evidence>
<dbReference type="RefSeq" id="XP_060413322.1">
    <property type="nucleotide sequence ID" value="XM_060560103.1"/>
</dbReference>
<comment type="caution">
    <text evidence="2">The sequence shown here is derived from an EMBL/GenBank/DDBJ whole genome shotgun (WGS) entry which is preliminary data.</text>
</comment>
<gene>
    <name evidence="2" type="ORF">LY79DRAFT_580407</name>
</gene>
<evidence type="ECO:0000313" key="2">
    <source>
        <dbReference type="EMBL" id="KAK1589785.1"/>
    </source>
</evidence>